<protein>
    <submittedName>
        <fullName evidence="1">Uncharacterized protein</fullName>
    </submittedName>
</protein>
<dbReference type="EMBL" id="JAROKS010000006">
    <property type="protein sequence ID" value="KAK1803182.1"/>
    <property type="molecule type" value="Genomic_DNA"/>
</dbReference>
<accession>A0AAD8ZQ13</accession>
<evidence type="ECO:0000313" key="2">
    <source>
        <dbReference type="Proteomes" id="UP001239994"/>
    </source>
</evidence>
<proteinExistence type="predicted"/>
<keyword evidence="2" id="KW-1185">Reference proteome</keyword>
<organism evidence="1 2">
    <name type="scientific">Electrophorus voltai</name>
    <dbReference type="NCBI Taxonomy" id="2609070"/>
    <lineage>
        <taxon>Eukaryota</taxon>
        <taxon>Metazoa</taxon>
        <taxon>Chordata</taxon>
        <taxon>Craniata</taxon>
        <taxon>Vertebrata</taxon>
        <taxon>Euteleostomi</taxon>
        <taxon>Actinopterygii</taxon>
        <taxon>Neopterygii</taxon>
        <taxon>Teleostei</taxon>
        <taxon>Ostariophysi</taxon>
        <taxon>Gymnotiformes</taxon>
        <taxon>Gymnotoidei</taxon>
        <taxon>Gymnotidae</taxon>
        <taxon>Electrophorus</taxon>
    </lineage>
</organism>
<reference evidence="1" key="1">
    <citation type="submission" date="2023-03" db="EMBL/GenBank/DDBJ databases">
        <title>Electrophorus voltai genome.</title>
        <authorList>
            <person name="Bian C."/>
        </authorList>
    </citation>
    <scope>NUCLEOTIDE SEQUENCE</scope>
    <source>
        <strain evidence="1">CB-2022</strain>
        <tissue evidence="1">Muscle</tissue>
    </source>
</reference>
<evidence type="ECO:0000313" key="1">
    <source>
        <dbReference type="EMBL" id="KAK1803182.1"/>
    </source>
</evidence>
<name>A0AAD8ZQ13_9TELE</name>
<dbReference type="Proteomes" id="UP001239994">
    <property type="component" value="Unassembled WGS sequence"/>
</dbReference>
<dbReference type="AlphaFoldDB" id="A0AAD8ZQ13"/>
<gene>
    <name evidence="1" type="ORF">P4O66_021706</name>
</gene>
<sequence>MNCSPFCHLEEEGDVLHGSRHAATNYSPPIANHPWRAPEAVLLQGFGRTRPVLMACTWKRENTGYYSVSQGPS</sequence>
<comment type="caution">
    <text evidence="1">The sequence shown here is derived from an EMBL/GenBank/DDBJ whole genome shotgun (WGS) entry which is preliminary data.</text>
</comment>